<sequence>MSTEQGHLSVITITGSEPEACRKAEEFCLAAAEKLALPQTSLSIEEQRLLDRLATAVPVRSLPDGTRVFRYPGDFPMWAIIKPATSPKPGPVENHKDTPREAHHGNSTAGINSVFTSGTGRSHVSQRVIGWAVLMRAGGNLWSLYVLTPEQSKKISDTAKRTSSGEGVERGPLKEPPLGARWVARFAFSSENWVGIFEETVSGNAAAWPLWIDQQLSRDGWKAVGGWNSSSHESWKRYVRSGDVSGGEHLTVRLRTIPGEKPRGVVVYLRHIATPPDGD</sequence>
<reference evidence="2 3" key="1">
    <citation type="journal article" name="Front. Microbiol.">
        <title>Sugar Metabolism of the First Thermophilic Planctomycete Thermogutta terrifontis: Comparative Genomic and Transcriptomic Approaches.</title>
        <authorList>
            <person name="Elcheninov A.G."/>
            <person name="Menzel P."/>
            <person name="Gudbergsdottir S.R."/>
            <person name="Slesarev A.I."/>
            <person name="Kadnikov V.V."/>
            <person name="Krogh A."/>
            <person name="Bonch-Osmolovskaya E.A."/>
            <person name="Peng X."/>
            <person name="Kublanov I.V."/>
        </authorList>
    </citation>
    <scope>NUCLEOTIDE SEQUENCE [LARGE SCALE GENOMIC DNA]</scope>
    <source>
        <strain evidence="2 3">R1</strain>
    </source>
</reference>
<gene>
    <name evidence="2" type="ORF">THTE_1256</name>
</gene>
<evidence type="ECO:0000313" key="3">
    <source>
        <dbReference type="Proteomes" id="UP000215086"/>
    </source>
</evidence>
<dbReference type="EMBL" id="CP018477">
    <property type="protein sequence ID" value="ASV73858.1"/>
    <property type="molecule type" value="Genomic_DNA"/>
</dbReference>
<protein>
    <submittedName>
        <fullName evidence="2">Uncharacterized protein</fullName>
    </submittedName>
</protein>
<dbReference type="AlphaFoldDB" id="A0A286RD16"/>
<keyword evidence="3" id="KW-1185">Reference proteome</keyword>
<feature type="compositionally biased region" description="Basic and acidic residues" evidence="1">
    <location>
        <begin position="93"/>
        <end position="104"/>
    </location>
</feature>
<dbReference type="KEGG" id="ttf:THTE_1256"/>
<evidence type="ECO:0000313" key="2">
    <source>
        <dbReference type="EMBL" id="ASV73858.1"/>
    </source>
</evidence>
<accession>A0A286RD16</accession>
<evidence type="ECO:0000256" key="1">
    <source>
        <dbReference type="SAM" id="MobiDB-lite"/>
    </source>
</evidence>
<feature type="compositionally biased region" description="Polar residues" evidence="1">
    <location>
        <begin position="105"/>
        <end position="114"/>
    </location>
</feature>
<name>A0A286RD16_9BACT</name>
<organism evidence="2 3">
    <name type="scientific">Thermogutta terrifontis</name>
    <dbReference type="NCBI Taxonomy" id="1331910"/>
    <lineage>
        <taxon>Bacteria</taxon>
        <taxon>Pseudomonadati</taxon>
        <taxon>Planctomycetota</taxon>
        <taxon>Planctomycetia</taxon>
        <taxon>Pirellulales</taxon>
        <taxon>Thermoguttaceae</taxon>
        <taxon>Thermogutta</taxon>
    </lineage>
</organism>
<feature type="region of interest" description="Disordered" evidence="1">
    <location>
        <begin position="84"/>
        <end position="114"/>
    </location>
</feature>
<proteinExistence type="predicted"/>
<dbReference type="Proteomes" id="UP000215086">
    <property type="component" value="Chromosome"/>
</dbReference>